<dbReference type="PANTHER" id="PTHR11803:SF58">
    <property type="entry name" value="PROTEIN HMF1-RELATED"/>
    <property type="match status" value="1"/>
</dbReference>
<proteinExistence type="inferred from homology"/>
<evidence type="ECO:0000313" key="3">
    <source>
        <dbReference type="Proteomes" id="UP000215896"/>
    </source>
</evidence>
<dbReference type="OrthoDB" id="9815126at2"/>
<protein>
    <recommendedName>
        <fullName evidence="4">RidA family protein</fullName>
    </recommendedName>
</protein>
<dbReference type="Pfam" id="PF01042">
    <property type="entry name" value="Ribonuc_L-PSP"/>
    <property type="match status" value="1"/>
</dbReference>
<dbReference type="InterPro" id="IPR006175">
    <property type="entry name" value="YjgF/YER057c/UK114"/>
</dbReference>
<dbReference type="GO" id="GO:0019239">
    <property type="term" value="F:deaminase activity"/>
    <property type="evidence" value="ECO:0007669"/>
    <property type="project" value="TreeGrafter"/>
</dbReference>
<sequence length="128" mass="13461">MAEAVHPADIPAPPVPLSPGMRAGDFIFVSGQVASRPDGSVLVGDFAQEVELTLDNVEAILKAGGAGLGDVVKVNAWLGSALHFARFNEIYARRFPQLPPARTTVVVAFGHPDVRVEIDAIAHLGQNA</sequence>
<dbReference type="AlphaFoldDB" id="A0A255GLW0"/>
<dbReference type="RefSeq" id="WP_094356392.1">
    <property type="nucleotide sequence ID" value="NZ_NMVK01000007.1"/>
</dbReference>
<keyword evidence="3" id="KW-1185">Reference proteome</keyword>
<dbReference type="EMBL" id="NMVO01000002">
    <property type="protein sequence ID" value="OYO16827.1"/>
    <property type="molecule type" value="Genomic_DNA"/>
</dbReference>
<dbReference type="SUPFAM" id="SSF55298">
    <property type="entry name" value="YjgF-like"/>
    <property type="match status" value="1"/>
</dbReference>
<evidence type="ECO:0008006" key="4">
    <source>
        <dbReference type="Google" id="ProtNLM"/>
    </source>
</evidence>
<comment type="caution">
    <text evidence="2">The sequence shown here is derived from an EMBL/GenBank/DDBJ whole genome shotgun (WGS) entry which is preliminary data.</text>
</comment>
<organism evidence="2 3">
    <name type="scientific">Enemella evansiae</name>
    <dbReference type="NCBI Taxonomy" id="2016499"/>
    <lineage>
        <taxon>Bacteria</taxon>
        <taxon>Bacillati</taxon>
        <taxon>Actinomycetota</taxon>
        <taxon>Actinomycetes</taxon>
        <taxon>Propionibacteriales</taxon>
        <taxon>Propionibacteriaceae</taxon>
        <taxon>Enemella</taxon>
    </lineage>
</organism>
<reference evidence="2 3" key="1">
    <citation type="submission" date="2017-07" db="EMBL/GenBank/DDBJ databases">
        <title>Draft whole genome sequences of clinical Proprionibacteriaceae strains.</title>
        <authorList>
            <person name="Bernier A.-M."/>
            <person name="Bernard K."/>
            <person name="Domingo M.-C."/>
        </authorList>
    </citation>
    <scope>NUCLEOTIDE SEQUENCE [LARGE SCALE GENOMIC DNA]</scope>
    <source>
        <strain evidence="2 3">NML 030167</strain>
    </source>
</reference>
<comment type="similarity">
    <text evidence="1">Belongs to the RutC family.</text>
</comment>
<dbReference type="CDD" id="cd00448">
    <property type="entry name" value="YjgF_YER057c_UK114_family"/>
    <property type="match status" value="1"/>
</dbReference>
<dbReference type="GO" id="GO:0005829">
    <property type="term" value="C:cytosol"/>
    <property type="evidence" value="ECO:0007669"/>
    <property type="project" value="TreeGrafter"/>
</dbReference>
<dbReference type="Proteomes" id="UP000215896">
    <property type="component" value="Unassembled WGS sequence"/>
</dbReference>
<dbReference type="PANTHER" id="PTHR11803">
    <property type="entry name" value="2-IMINOBUTANOATE/2-IMINOPROPANOATE DEAMINASE RIDA"/>
    <property type="match status" value="1"/>
</dbReference>
<evidence type="ECO:0000256" key="1">
    <source>
        <dbReference type="ARBA" id="ARBA00010552"/>
    </source>
</evidence>
<gene>
    <name evidence="2" type="ORF">CGZ94_03965</name>
</gene>
<dbReference type="Gene3D" id="3.30.1330.40">
    <property type="entry name" value="RutC-like"/>
    <property type="match status" value="1"/>
</dbReference>
<dbReference type="InterPro" id="IPR035959">
    <property type="entry name" value="RutC-like_sf"/>
</dbReference>
<evidence type="ECO:0000313" key="2">
    <source>
        <dbReference type="EMBL" id="OYO16827.1"/>
    </source>
</evidence>
<accession>A0A255GLW0</accession>
<name>A0A255GLW0_9ACTN</name>